<dbReference type="Proteomes" id="UP000030689">
    <property type="component" value="Unassembled WGS sequence"/>
</dbReference>
<dbReference type="InterPro" id="IPR025886">
    <property type="entry name" value="PP2-like"/>
</dbReference>
<dbReference type="PANTHER" id="PTHR48478:SF1">
    <property type="entry name" value="LECTIN-LIKE"/>
    <property type="match status" value="1"/>
</dbReference>
<dbReference type="EMBL" id="KI517465">
    <property type="protein sequence ID" value="ESQ39605.1"/>
    <property type="molecule type" value="Genomic_DNA"/>
</dbReference>
<dbReference type="KEGG" id="eus:EUTSA_v10001196mg"/>
<name>V4KNZ3_EUTSA</name>
<dbReference type="InterPro" id="IPR052147">
    <property type="entry name" value="PP2-like/Lectin"/>
</dbReference>
<dbReference type="GO" id="GO:0030246">
    <property type="term" value="F:carbohydrate binding"/>
    <property type="evidence" value="ECO:0007669"/>
    <property type="project" value="InterPro"/>
</dbReference>
<protein>
    <submittedName>
        <fullName evidence="1">Uncharacterized protein</fullName>
    </submittedName>
</protein>
<keyword evidence="2" id="KW-1185">Reference proteome</keyword>
<evidence type="ECO:0000313" key="1">
    <source>
        <dbReference type="EMBL" id="ESQ39605.1"/>
    </source>
</evidence>
<sequence length="110" mass="12310">EPVVEAAVLNNVCWLDVSGNFDTKGLLLGKKIYTAYGWNRDWAPVKLKLVVLKCSETPQEHIVSLVEYIGKQWIDISAGEFMMSKENLGDITFLLYEQLSMMPICGGQGL</sequence>
<proteinExistence type="predicted"/>
<dbReference type="AlphaFoldDB" id="V4KNZ3"/>
<dbReference type="PANTHER" id="PTHR48478">
    <property type="entry name" value="LECTIN-LIKE"/>
    <property type="match status" value="1"/>
</dbReference>
<gene>
    <name evidence="1" type="ORF">EUTSA_v10001196mg</name>
</gene>
<accession>V4KNZ3</accession>
<reference evidence="1 2" key="1">
    <citation type="journal article" date="2013" name="Front. Plant Sci.">
        <title>The Reference Genome of the Halophytic Plant Eutrema salsugineum.</title>
        <authorList>
            <person name="Yang R."/>
            <person name="Jarvis D.E."/>
            <person name="Chen H."/>
            <person name="Beilstein M.A."/>
            <person name="Grimwood J."/>
            <person name="Jenkins J."/>
            <person name="Shu S."/>
            <person name="Prochnik S."/>
            <person name="Xin M."/>
            <person name="Ma C."/>
            <person name="Schmutz J."/>
            <person name="Wing R.A."/>
            <person name="Mitchell-Olds T."/>
            <person name="Schumaker K.S."/>
            <person name="Wang X."/>
        </authorList>
    </citation>
    <scope>NUCLEOTIDE SEQUENCE [LARGE SCALE GENOMIC DNA]</scope>
</reference>
<evidence type="ECO:0000313" key="2">
    <source>
        <dbReference type="Proteomes" id="UP000030689"/>
    </source>
</evidence>
<dbReference type="Gramene" id="ESQ39605">
    <property type="protein sequence ID" value="ESQ39605"/>
    <property type="gene ID" value="EUTSA_v10001196mg"/>
</dbReference>
<organism evidence="1 2">
    <name type="scientific">Eutrema salsugineum</name>
    <name type="common">Saltwater cress</name>
    <name type="synonym">Sisymbrium salsugineum</name>
    <dbReference type="NCBI Taxonomy" id="72664"/>
    <lineage>
        <taxon>Eukaryota</taxon>
        <taxon>Viridiplantae</taxon>
        <taxon>Streptophyta</taxon>
        <taxon>Embryophyta</taxon>
        <taxon>Tracheophyta</taxon>
        <taxon>Spermatophyta</taxon>
        <taxon>Magnoliopsida</taxon>
        <taxon>eudicotyledons</taxon>
        <taxon>Gunneridae</taxon>
        <taxon>Pentapetalae</taxon>
        <taxon>rosids</taxon>
        <taxon>malvids</taxon>
        <taxon>Brassicales</taxon>
        <taxon>Brassicaceae</taxon>
        <taxon>Eutremeae</taxon>
        <taxon>Eutrema</taxon>
    </lineage>
</organism>
<feature type="non-terminal residue" evidence="1">
    <location>
        <position position="1"/>
    </location>
</feature>
<dbReference type="Pfam" id="PF14299">
    <property type="entry name" value="PP2"/>
    <property type="match status" value="1"/>
</dbReference>